<feature type="modified residue" description="N6-(pyridoxal phosphate)lysine" evidence="2 3">
    <location>
        <position position="37"/>
    </location>
</feature>
<accession>C8PRN6</accession>
<reference evidence="6 7" key="1">
    <citation type="submission" date="2009-07" db="EMBL/GenBank/DDBJ databases">
        <authorList>
            <person name="Madupu R."/>
            <person name="Sebastian Y."/>
            <person name="Durkin A.S."/>
            <person name="Torralba M."/>
            <person name="Methe B."/>
            <person name="Sutton G.G."/>
            <person name="Strausberg R.L."/>
            <person name="Nelson K.E."/>
        </authorList>
    </citation>
    <scope>NUCLEOTIDE SEQUENCE [LARGE SCALE GENOMIC DNA]</scope>
    <source>
        <strain evidence="6 7">ATCC 35580</strain>
    </source>
</reference>
<evidence type="ECO:0000256" key="3">
    <source>
        <dbReference type="PIRSR" id="PIRSR004848-1"/>
    </source>
</evidence>
<sequence>MENTIQENIRHIMGRINTACKKAGRDPKEVQLLLATKTVEPERILQAFSCGCTLIGENKVQELHDKYEALSAVPHTAHFIGHLQSNKIKEVIRYVQCIQSIDNLDTAQKLEQRLAQEGRSIEILVQVNTSAEESKFGCKPGDAENLVKAIAALPHLNIRGFMTIGLFSGEEDKVRACFRCLKHVQKQVAEMKLPNVSTDVLSMGMSGDLEIAIEEGSTMLRIGTAVFGERHYPDTHYWPA</sequence>
<dbReference type="Proteomes" id="UP000004509">
    <property type="component" value="Unassembled WGS sequence"/>
</dbReference>
<evidence type="ECO:0000313" key="7">
    <source>
        <dbReference type="Proteomes" id="UP000004509"/>
    </source>
</evidence>
<dbReference type="InterPro" id="IPR011078">
    <property type="entry name" value="PyrdxlP_homeostasis"/>
</dbReference>
<dbReference type="InterPro" id="IPR029066">
    <property type="entry name" value="PLP-binding_barrel"/>
</dbReference>
<dbReference type="HAMAP" id="MF_02087">
    <property type="entry name" value="PLP_homeostasis"/>
    <property type="match status" value="1"/>
</dbReference>
<comment type="caution">
    <text evidence="6">The sequence shown here is derived from an EMBL/GenBank/DDBJ whole genome shotgun (WGS) entry which is preliminary data.</text>
</comment>
<dbReference type="STRING" id="596324.TREVI0001_0018"/>
<dbReference type="PIRSF" id="PIRSF004848">
    <property type="entry name" value="YBL036c_PLPDEIII"/>
    <property type="match status" value="1"/>
</dbReference>
<dbReference type="Gene3D" id="3.20.20.10">
    <property type="entry name" value="Alanine racemase"/>
    <property type="match status" value="1"/>
</dbReference>
<evidence type="ECO:0000259" key="5">
    <source>
        <dbReference type="Pfam" id="PF01168"/>
    </source>
</evidence>
<comment type="cofactor">
    <cofactor evidence="3">
        <name>pyridoxal 5'-phosphate</name>
        <dbReference type="ChEBI" id="CHEBI:597326"/>
    </cofactor>
</comment>
<dbReference type="Pfam" id="PF01168">
    <property type="entry name" value="Ala_racemase_N"/>
    <property type="match status" value="1"/>
</dbReference>
<organism evidence="6 7">
    <name type="scientific">Treponema vincentii ATCC 35580</name>
    <dbReference type="NCBI Taxonomy" id="596324"/>
    <lineage>
        <taxon>Bacteria</taxon>
        <taxon>Pseudomonadati</taxon>
        <taxon>Spirochaetota</taxon>
        <taxon>Spirochaetia</taxon>
        <taxon>Spirochaetales</taxon>
        <taxon>Treponemataceae</taxon>
        <taxon>Treponema</taxon>
    </lineage>
</organism>
<gene>
    <name evidence="6" type="ORF">TREVI0001_0018</name>
</gene>
<evidence type="ECO:0000256" key="2">
    <source>
        <dbReference type="HAMAP-Rule" id="MF_02087"/>
    </source>
</evidence>
<dbReference type="InterPro" id="IPR001608">
    <property type="entry name" value="Ala_racemase_N"/>
</dbReference>
<name>C8PRN6_9SPIR</name>
<comment type="similarity">
    <text evidence="2 4">Belongs to the pyridoxal phosphate-binding protein YggS/PROSC family.</text>
</comment>
<dbReference type="OrthoDB" id="9804072at2"/>
<proteinExistence type="inferred from homology"/>
<dbReference type="FunFam" id="3.20.20.10:FF:000018">
    <property type="entry name" value="Pyridoxal phosphate homeostasis protein"/>
    <property type="match status" value="1"/>
</dbReference>
<evidence type="ECO:0000256" key="4">
    <source>
        <dbReference type="RuleBase" id="RU004514"/>
    </source>
</evidence>
<evidence type="ECO:0000256" key="1">
    <source>
        <dbReference type="ARBA" id="ARBA00022898"/>
    </source>
</evidence>
<dbReference type="RefSeq" id="WP_006189252.1">
    <property type="nucleotide sequence ID" value="NZ_ACYH01000047.1"/>
</dbReference>
<evidence type="ECO:0000313" key="6">
    <source>
        <dbReference type="EMBL" id="EEV19889.1"/>
    </source>
</evidence>
<dbReference type="GO" id="GO:0030170">
    <property type="term" value="F:pyridoxal phosphate binding"/>
    <property type="evidence" value="ECO:0007669"/>
    <property type="project" value="UniProtKB-UniRule"/>
</dbReference>
<dbReference type="SUPFAM" id="SSF51419">
    <property type="entry name" value="PLP-binding barrel"/>
    <property type="match status" value="1"/>
</dbReference>
<comment type="function">
    <text evidence="2">Pyridoxal 5'-phosphate (PLP)-binding protein, which is involved in PLP homeostasis.</text>
</comment>
<dbReference type="PANTHER" id="PTHR10146:SF14">
    <property type="entry name" value="PYRIDOXAL PHOSPHATE HOMEOSTASIS PROTEIN"/>
    <property type="match status" value="1"/>
</dbReference>
<dbReference type="NCBIfam" id="TIGR00044">
    <property type="entry name" value="YggS family pyridoxal phosphate-dependent enzyme"/>
    <property type="match status" value="1"/>
</dbReference>
<dbReference type="AlphaFoldDB" id="C8PRN6"/>
<dbReference type="EMBL" id="ACYH01000047">
    <property type="protein sequence ID" value="EEV19889.1"/>
    <property type="molecule type" value="Genomic_DNA"/>
</dbReference>
<feature type="domain" description="Alanine racemase N-terminal" evidence="5">
    <location>
        <begin position="39"/>
        <end position="230"/>
    </location>
</feature>
<dbReference type="eggNOG" id="COG0325">
    <property type="taxonomic scope" value="Bacteria"/>
</dbReference>
<keyword evidence="1 2" id="KW-0663">Pyridoxal phosphate</keyword>
<dbReference type="PANTHER" id="PTHR10146">
    <property type="entry name" value="PROLINE SYNTHETASE CO-TRANSCRIBED BACTERIAL HOMOLOG PROTEIN"/>
    <property type="match status" value="1"/>
</dbReference>
<protein>
    <recommendedName>
        <fullName evidence="2">Pyridoxal phosphate homeostasis protein</fullName>
        <shortName evidence="2">PLP homeostasis protein</shortName>
    </recommendedName>
</protein>
<dbReference type="CDD" id="cd00635">
    <property type="entry name" value="PLPDE_III_YBL036c_like"/>
    <property type="match status" value="1"/>
</dbReference>